<dbReference type="EMBL" id="JAFKGL010000025">
    <property type="protein sequence ID" value="MBN9413515.1"/>
    <property type="molecule type" value="Genomic_DNA"/>
</dbReference>
<organism evidence="11 12">
    <name type="scientific">Candidatus Paracaedimonas acanthamoebae</name>
    <dbReference type="NCBI Taxonomy" id="244581"/>
    <lineage>
        <taxon>Bacteria</taxon>
        <taxon>Pseudomonadati</taxon>
        <taxon>Pseudomonadota</taxon>
        <taxon>Alphaproteobacteria</taxon>
        <taxon>Holosporales</taxon>
        <taxon>Caedimonadaceae</taxon>
        <taxon>Candidatus Paracaedimonas</taxon>
    </lineage>
</organism>
<evidence type="ECO:0000256" key="5">
    <source>
        <dbReference type="ARBA" id="ARBA00022833"/>
    </source>
</evidence>
<feature type="active site" description="Proton donor/acceptor" evidence="9">
    <location>
        <position position="209"/>
    </location>
</feature>
<reference evidence="11" key="1">
    <citation type="submission" date="2021-02" db="EMBL/GenBank/DDBJ databases">
        <title>Thiocyanate and organic carbon inputs drive convergent selection for specific autotrophic Afipia and Thiobacillus strains within complex microbiomes.</title>
        <authorList>
            <person name="Huddy R.J."/>
            <person name="Sachdeva R."/>
            <person name="Kadzinga F."/>
            <person name="Kantor R.S."/>
            <person name="Harrison S.T.L."/>
            <person name="Banfield J.F."/>
        </authorList>
    </citation>
    <scope>NUCLEOTIDE SEQUENCE</scope>
    <source>
        <strain evidence="11">SCN18_10_11_15_R4_P_38_20</strain>
    </source>
</reference>
<name>A0A8J7TU32_9PROT</name>
<dbReference type="PIRSF" id="PIRSF026671">
    <property type="entry name" value="AA_dipeptidase"/>
    <property type="match status" value="1"/>
</dbReference>
<evidence type="ECO:0000256" key="7">
    <source>
        <dbReference type="ARBA" id="ARBA00023049"/>
    </source>
</evidence>
<dbReference type="EC" id="3.4.13.22" evidence="9 10"/>
<comment type="function">
    <text evidence="9 10">Catalyzes hydrolysis of the D-alanyl-D-alanine dipeptide.</text>
</comment>
<proteinExistence type="inferred from homology"/>
<evidence type="ECO:0000256" key="8">
    <source>
        <dbReference type="ARBA" id="ARBA00023316"/>
    </source>
</evidence>
<sequence length="230" mass="26991">MALDKFLPQGFVYLDEIDPSIQFSLRYYSHDNFVGKPIEGYFAERIIMTENAAEALCKAQAIFRKDGYSIVVYDTYRPQTAVNHFVRWSEDTTDQTMKALFYPRITKSDVFDLGYLSKRSGHSRGSTVDLTLIHENENLKKATPTPRILNENVEILFLDDGTVDMGSSFDLLDEVSHYQNNLINEIYFNRRTYLKEVMESCDFKPYTKEWWHFTLKDEPFPDTYFDFPVK</sequence>
<keyword evidence="6 9" id="KW-0224">Dipeptidase</keyword>
<evidence type="ECO:0000256" key="6">
    <source>
        <dbReference type="ARBA" id="ARBA00022997"/>
    </source>
</evidence>
<keyword evidence="4 9" id="KW-0378">Hydrolase</keyword>
<dbReference type="Proteomes" id="UP000664414">
    <property type="component" value="Unassembled WGS sequence"/>
</dbReference>
<evidence type="ECO:0000313" key="12">
    <source>
        <dbReference type="Proteomes" id="UP000664414"/>
    </source>
</evidence>
<dbReference type="GO" id="GO:0008237">
    <property type="term" value="F:metallopeptidase activity"/>
    <property type="evidence" value="ECO:0007669"/>
    <property type="project" value="UniProtKB-KW"/>
</dbReference>
<dbReference type="Gene3D" id="3.30.1380.10">
    <property type="match status" value="1"/>
</dbReference>
<dbReference type="SUPFAM" id="SSF55166">
    <property type="entry name" value="Hedgehog/DD-peptidase"/>
    <property type="match status" value="1"/>
</dbReference>
<accession>A0A8J7TU32</accession>
<dbReference type="PANTHER" id="PTHR43126:SF1">
    <property type="entry name" value="D-ALANYL-D-ALANINE DIPEPTIDASE"/>
    <property type="match status" value="1"/>
</dbReference>
<evidence type="ECO:0000256" key="3">
    <source>
        <dbReference type="ARBA" id="ARBA00022723"/>
    </source>
</evidence>
<dbReference type="AlphaFoldDB" id="A0A8J7TU32"/>
<dbReference type="GO" id="GO:0071555">
    <property type="term" value="P:cell wall organization"/>
    <property type="evidence" value="ECO:0007669"/>
    <property type="project" value="UniProtKB-KW"/>
</dbReference>
<dbReference type="PANTHER" id="PTHR43126">
    <property type="entry name" value="D-ALANYL-D-ALANINE DIPEPTIDASE"/>
    <property type="match status" value="1"/>
</dbReference>
<dbReference type="Pfam" id="PF01427">
    <property type="entry name" value="Peptidase_M15"/>
    <property type="match status" value="2"/>
</dbReference>
<evidence type="ECO:0000256" key="9">
    <source>
        <dbReference type="HAMAP-Rule" id="MF_01924"/>
    </source>
</evidence>
<feature type="site" description="Transition state stabilizer" evidence="9">
    <location>
        <position position="77"/>
    </location>
</feature>
<dbReference type="GO" id="GO:0160237">
    <property type="term" value="F:D-Ala-D-Ala dipeptidase activity"/>
    <property type="evidence" value="ECO:0007669"/>
    <property type="project" value="UniProtKB-EC"/>
</dbReference>
<dbReference type="GO" id="GO:0006508">
    <property type="term" value="P:proteolysis"/>
    <property type="evidence" value="ECO:0007669"/>
    <property type="project" value="UniProtKB-KW"/>
</dbReference>
<dbReference type="HAMAP" id="MF_01924">
    <property type="entry name" value="A_A_dipeptidase"/>
    <property type="match status" value="1"/>
</dbReference>
<comment type="caution">
    <text evidence="11">The sequence shown here is derived from an EMBL/GenBank/DDBJ whole genome shotgun (WGS) entry which is preliminary data.</text>
</comment>
<evidence type="ECO:0000256" key="4">
    <source>
        <dbReference type="ARBA" id="ARBA00022801"/>
    </source>
</evidence>
<evidence type="ECO:0000256" key="1">
    <source>
        <dbReference type="ARBA" id="ARBA00001362"/>
    </source>
</evidence>
<dbReference type="CDD" id="cd14817">
    <property type="entry name" value="D-Ala-D-Ala_dipeptidase_VanX"/>
    <property type="match status" value="1"/>
</dbReference>
<keyword evidence="8 10" id="KW-0961">Cell wall biogenesis/degradation</keyword>
<protein>
    <recommendedName>
        <fullName evidence="9 10">D-alanyl-D-alanine dipeptidase</fullName>
        <shortName evidence="9 10">D-Ala-D-Ala dipeptidase</shortName>
        <ecNumber evidence="9 10">3.4.13.22</ecNumber>
    </recommendedName>
</protein>
<evidence type="ECO:0000313" key="11">
    <source>
        <dbReference type="EMBL" id="MBN9413515.1"/>
    </source>
</evidence>
<dbReference type="InterPro" id="IPR009045">
    <property type="entry name" value="Zn_M74/Hedgehog-like"/>
</dbReference>
<keyword evidence="2 9" id="KW-0645">Protease</keyword>
<evidence type="ECO:0000256" key="2">
    <source>
        <dbReference type="ARBA" id="ARBA00022670"/>
    </source>
</evidence>
<keyword evidence="7 9" id="KW-0482">Metalloprotease</keyword>
<keyword evidence="3 9" id="KW-0479">Metal-binding</keyword>
<dbReference type="InterPro" id="IPR000755">
    <property type="entry name" value="A_A_dipeptidase"/>
</dbReference>
<keyword evidence="5 9" id="KW-0862">Zinc</keyword>
<feature type="binding site" evidence="9">
    <location>
        <position position="212"/>
    </location>
    <ligand>
        <name>Zn(2+)</name>
        <dbReference type="ChEBI" id="CHEBI:29105"/>
        <note>catalytic</note>
    </ligand>
</feature>
<comment type="similarity">
    <text evidence="9 10">Belongs to the peptidase M15D family.</text>
</comment>
<comment type="cofactor">
    <cofactor evidence="9">
        <name>Zn(2+)</name>
        <dbReference type="ChEBI" id="CHEBI:29105"/>
    </cofactor>
    <text evidence="9">Binds 1 zinc ion per subunit.</text>
</comment>
<gene>
    <name evidence="9" type="primary">ddpX</name>
    <name evidence="11" type="ORF">J0H12_06310</name>
</gene>
<dbReference type="GO" id="GO:0008270">
    <property type="term" value="F:zinc ion binding"/>
    <property type="evidence" value="ECO:0007669"/>
    <property type="project" value="UniProtKB-UniRule"/>
</dbReference>
<comment type="catalytic activity">
    <reaction evidence="1 9 10">
        <text>D-alanyl-D-alanine + H2O = 2 D-alanine</text>
        <dbReference type="Rhea" id="RHEA:20661"/>
        <dbReference type="ChEBI" id="CHEBI:15377"/>
        <dbReference type="ChEBI" id="CHEBI:57416"/>
        <dbReference type="ChEBI" id="CHEBI:57822"/>
        <dbReference type="EC" id="3.4.13.22"/>
    </reaction>
</comment>
<evidence type="ECO:0000256" key="10">
    <source>
        <dbReference type="PIRNR" id="PIRNR026671"/>
    </source>
</evidence>
<feature type="binding site" evidence="9">
    <location>
        <position position="122"/>
    </location>
    <ligand>
        <name>Zn(2+)</name>
        <dbReference type="ChEBI" id="CHEBI:29105"/>
        <note>catalytic</note>
    </ligand>
</feature>
<feature type="binding site" evidence="9">
    <location>
        <position position="129"/>
    </location>
    <ligand>
        <name>Zn(2+)</name>
        <dbReference type="ChEBI" id="CHEBI:29105"/>
        <note>catalytic</note>
    </ligand>
</feature>